<reference evidence="1" key="3">
    <citation type="submission" date="2024-05" db="EMBL/GenBank/DDBJ databases">
        <title>Yangia mangrovi SAOS 153D genome.</title>
        <authorList>
            <person name="Verma A."/>
            <person name="Pal Y."/>
            <person name="Sundharam S."/>
            <person name="Bisht B."/>
            <person name="Srinivasan K."/>
        </authorList>
    </citation>
    <scope>NUCLEOTIDE SEQUENCE</scope>
    <source>
        <strain evidence="1">SAOS 153D</strain>
    </source>
</reference>
<keyword evidence="3" id="KW-1185">Reference proteome</keyword>
<name>A0A2A3JYW8_9RHOB</name>
<evidence type="ECO:0000313" key="2">
    <source>
        <dbReference type="EMBL" id="PBD20351.1"/>
    </source>
</evidence>
<dbReference type="EMBL" id="NTHN01000053">
    <property type="protein sequence ID" value="PBD20351.1"/>
    <property type="molecule type" value="Genomic_DNA"/>
</dbReference>
<dbReference type="OrthoDB" id="7605362at2"/>
<organism evidence="2">
    <name type="scientific">Alloyangia mangrovi</name>
    <dbReference type="NCBI Taxonomy" id="1779329"/>
    <lineage>
        <taxon>Bacteria</taxon>
        <taxon>Pseudomonadati</taxon>
        <taxon>Pseudomonadota</taxon>
        <taxon>Alphaproteobacteria</taxon>
        <taxon>Rhodobacterales</taxon>
        <taxon>Roseobacteraceae</taxon>
        <taxon>Alloyangia</taxon>
    </lineage>
</organism>
<accession>A0A2A3JYW8</accession>
<evidence type="ECO:0000313" key="3">
    <source>
        <dbReference type="Proteomes" id="UP000217448"/>
    </source>
</evidence>
<comment type="caution">
    <text evidence="2">The sequence shown here is derived from an EMBL/GenBank/DDBJ whole genome shotgun (WGS) entry which is preliminary data.</text>
</comment>
<dbReference type="AlphaFoldDB" id="A0A2A3JYW8"/>
<dbReference type="RefSeq" id="WP_095881167.1">
    <property type="nucleotide sequence ID" value="NZ_NTHN02000030.1"/>
</dbReference>
<evidence type="ECO:0000313" key="1">
    <source>
        <dbReference type="EMBL" id="MCT4371743.1"/>
    </source>
</evidence>
<dbReference type="EMBL" id="NTHN02000030">
    <property type="protein sequence ID" value="MCT4371743.1"/>
    <property type="molecule type" value="Genomic_DNA"/>
</dbReference>
<reference evidence="2" key="1">
    <citation type="submission" date="2017-09" db="EMBL/GenBank/DDBJ databases">
        <title>Yangia sp. SAOS 153D whole genome sequencing.</title>
        <authorList>
            <person name="Verma A."/>
            <person name="Krishnamurthi S."/>
        </authorList>
    </citation>
    <scope>NUCLEOTIDE SEQUENCE [LARGE SCALE GENOMIC DNA]</scope>
    <source>
        <strain evidence="2">SAOS 153D</strain>
    </source>
</reference>
<sequence length="151" mass="16704">MFAIGIRATPKKVIFAIYDTESQSIVAVDEIKIPIAFTTPDALKYVRSNLLDILREYDIQAAGVRTTEPNAQSTNITRIQIEGVVLEAFASSSLKSYYIGHVSSISARLNMERKDFKPMIDGAKTPAVENWMGLNKEQREAVFCAMGAENA</sequence>
<gene>
    <name evidence="1" type="ORF">CLG85_016020</name>
    <name evidence="2" type="ORF">CLG85_04425</name>
</gene>
<proteinExistence type="predicted"/>
<dbReference type="Proteomes" id="UP000217448">
    <property type="component" value="Unassembled WGS sequence"/>
</dbReference>
<reference evidence="3" key="2">
    <citation type="submission" date="2023-07" db="EMBL/GenBank/DDBJ databases">
        <title>Yangia mangrovi SAOS 153D genome.</title>
        <authorList>
            <person name="Verma A."/>
            <person name="Pal Y."/>
            <person name="Sundharam S."/>
            <person name="Bisht B."/>
            <person name="Srinivasan K."/>
        </authorList>
    </citation>
    <scope>NUCLEOTIDE SEQUENCE [LARGE SCALE GENOMIC DNA]</scope>
    <source>
        <strain evidence="3">SAOS 153D</strain>
    </source>
</reference>
<protein>
    <submittedName>
        <fullName evidence="2">Uncharacterized protein</fullName>
    </submittedName>
</protein>